<sequence>MLNRRNFMTGAGLVVAGLSATGPLAAASFTVLQLSQGERDLLASFQSLLSAYPHGNEALLRTIGAPKAVLNSAPGTLTFVNQSAQRIELKAVDGRLRARLLQ</sequence>
<protein>
    <submittedName>
        <fullName evidence="2">Uncharacterized protein</fullName>
    </submittedName>
</protein>
<name>A0A923T873_9BACT</name>
<evidence type="ECO:0000313" key="2">
    <source>
        <dbReference type="EMBL" id="MBC6993658.1"/>
    </source>
</evidence>
<organism evidence="2 3">
    <name type="scientific">Neolewinella lacunae</name>
    <dbReference type="NCBI Taxonomy" id="1517758"/>
    <lineage>
        <taxon>Bacteria</taxon>
        <taxon>Pseudomonadati</taxon>
        <taxon>Bacteroidota</taxon>
        <taxon>Saprospiria</taxon>
        <taxon>Saprospirales</taxon>
        <taxon>Lewinellaceae</taxon>
        <taxon>Neolewinella</taxon>
    </lineage>
</organism>
<comment type="caution">
    <text evidence="2">The sequence shown here is derived from an EMBL/GenBank/DDBJ whole genome shotgun (WGS) entry which is preliminary data.</text>
</comment>
<dbReference type="PROSITE" id="PS51318">
    <property type="entry name" value="TAT"/>
    <property type="match status" value="1"/>
</dbReference>
<feature type="chain" id="PRO_5037158704" evidence="1">
    <location>
        <begin position="27"/>
        <end position="102"/>
    </location>
</feature>
<dbReference type="RefSeq" id="WP_187465767.1">
    <property type="nucleotide sequence ID" value="NZ_JACSIT010000069.1"/>
</dbReference>
<evidence type="ECO:0000256" key="1">
    <source>
        <dbReference type="SAM" id="SignalP"/>
    </source>
</evidence>
<dbReference type="Proteomes" id="UP000650081">
    <property type="component" value="Unassembled WGS sequence"/>
</dbReference>
<dbReference type="EMBL" id="JACSIT010000069">
    <property type="protein sequence ID" value="MBC6993658.1"/>
    <property type="molecule type" value="Genomic_DNA"/>
</dbReference>
<reference evidence="2" key="1">
    <citation type="submission" date="2020-08" db="EMBL/GenBank/DDBJ databases">
        <title>Lewinella bacteria from marine environments.</title>
        <authorList>
            <person name="Zhong Y."/>
        </authorList>
    </citation>
    <scope>NUCLEOTIDE SEQUENCE</scope>
    <source>
        <strain evidence="2">KCTC 42187</strain>
    </source>
</reference>
<proteinExistence type="predicted"/>
<dbReference type="InterPro" id="IPR006311">
    <property type="entry name" value="TAT_signal"/>
</dbReference>
<keyword evidence="3" id="KW-1185">Reference proteome</keyword>
<feature type="signal peptide" evidence="1">
    <location>
        <begin position="1"/>
        <end position="26"/>
    </location>
</feature>
<accession>A0A923T873</accession>
<gene>
    <name evidence="2" type="ORF">H9S92_05775</name>
</gene>
<keyword evidence="1" id="KW-0732">Signal</keyword>
<evidence type="ECO:0000313" key="3">
    <source>
        <dbReference type="Proteomes" id="UP000650081"/>
    </source>
</evidence>
<dbReference type="AlphaFoldDB" id="A0A923T873"/>